<feature type="domain" description="RING-CH-type" evidence="7">
    <location>
        <begin position="394"/>
        <end position="458"/>
    </location>
</feature>
<feature type="transmembrane region" description="Helical" evidence="5">
    <location>
        <begin position="556"/>
        <end position="574"/>
    </location>
</feature>
<dbReference type="PANTHER" id="PTHR46347:SF1">
    <property type="entry name" value="RING_FYVE_PHD ZINC FINGER SUPERFAMILY PROTEIN"/>
    <property type="match status" value="1"/>
</dbReference>
<feature type="transmembrane region" description="Helical" evidence="5">
    <location>
        <begin position="594"/>
        <end position="617"/>
    </location>
</feature>
<evidence type="ECO:0000313" key="9">
    <source>
        <dbReference type="Proteomes" id="UP000674318"/>
    </source>
</evidence>
<evidence type="ECO:0000313" key="8">
    <source>
        <dbReference type="EMBL" id="KAG5501366.1"/>
    </source>
</evidence>
<keyword evidence="5" id="KW-1133">Transmembrane helix</keyword>
<comment type="caution">
    <text evidence="8">The sequence shown here is derived from an EMBL/GenBank/DDBJ whole genome shotgun (WGS) entry which is preliminary data.</text>
</comment>
<proteinExistence type="predicted"/>
<evidence type="ECO:0000259" key="7">
    <source>
        <dbReference type="PROSITE" id="PS51292"/>
    </source>
</evidence>
<gene>
    <name evidence="8" type="ORF">JKF63_03178</name>
</gene>
<accession>A0A836L733</accession>
<feature type="transmembrane region" description="Helical" evidence="5">
    <location>
        <begin position="525"/>
        <end position="544"/>
    </location>
</feature>
<dbReference type="Gene3D" id="3.30.40.10">
    <property type="entry name" value="Zinc/RING finger domain, C3HC4 (zinc finger)"/>
    <property type="match status" value="1"/>
</dbReference>
<evidence type="ECO:0000256" key="1">
    <source>
        <dbReference type="ARBA" id="ARBA00022723"/>
    </source>
</evidence>
<dbReference type="GeneID" id="94289276"/>
<feature type="compositionally biased region" description="Basic and acidic residues" evidence="4">
    <location>
        <begin position="370"/>
        <end position="381"/>
    </location>
</feature>
<dbReference type="EMBL" id="JAFJZO010000027">
    <property type="protein sequence ID" value="KAG5501366.1"/>
    <property type="molecule type" value="Genomic_DNA"/>
</dbReference>
<dbReference type="Pfam" id="PF12906">
    <property type="entry name" value="RINGv"/>
    <property type="match status" value="1"/>
</dbReference>
<keyword evidence="2" id="KW-0863">Zinc-finger</keyword>
<dbReference type="AlphaFoldDB" id="A0A836L733"/>
<dbReference type="InterPro" id="IPR013083">
    <property type="entry name" value="Znf_RING/FYVE/PHD"/>
</dbReference>
<feature type="region of interest" description="Disordered" evidence="4">
    <location>
        <begin position="370"/>
        <end position="396"/>
    </location>
</feature>
<evidence type="ECO:0000256" key="3">
    <source>
        <dbReference type="ARBA" id="ARBA00022833"/>
    </source>
</evidence>
<dbReference type="KEGG" id="phet:94289276"/>
<dbReference type="SUPFAM" id="SSF57850">
    <property type="entry name" value="RING/U-box"/>
    <property type="match status" value="1"/>
</dbReference>
<dbReference type="PANTHER" id="PTHR46347">
    <property type="entry name" value="RING/FYVE/PHD ZINC FINGER SUPERFAMILY PROTEIN"/>
    <property type="match status" value="1"/>
</dbReference>
<keyword evidence="6" id="KW-0732">Signal</keyword>
<keyword evidence="1" id="KW-0479">Metal-binding</keyword>
<dbReference type="PROSITE" id="PS51292">
    <property type="entry name" value="ZF_RING_CH"/>
    <property type="match status" value="1"/>
</dbReference>
<evidence type="ECO:0000256" key="2">
    <source>
        <dbReference type="ARBA" id="ARBA00022771"/>
    </source>
</evidence>
<reference evidence="8 9" key="1">
    <citation type="submission" date="2021-02" db="EMBL/GenBank/DDBJ databases">
        <title>Porcisia hertigi Genome sequencing and assembly.</title>
        <authorList>
            <person name="Almutairi H."/>
            <person name="Gatherer D."/>
        </authorList>
    </citation>
    <scope>NUCLEOTIDE SEQUENCE [LARGE SCALE GENOMIC DNA]</scope>
    <source>
        <strain evidence="8 9">C119</strain>
    </source>
</reference>
<protein>
    <recommendedName>
        <fullName evidence="7">RING-CH-type domain-containing protein</fullName>
    </recommendedName>
</protein>
<keyword evidence="9" id="KW-1185">Reference proteome</keyword>
<feature type="chain" id="PRO_5032364353" description="RING-CH-type domain-containing protein" evidence="6">
    <location>
        <begin position="28"/>
        <end position="639"/>
    </location>
</feature>
<sequence length="639" mass="71213">MTTLHQGFATMMAVLALCSLALTSTYASPPSKSVLTLALFDINNSRILSTTSTSESVSFGHRSLFVSQYEPSAAVSVAPLQFHGHEKSYVVDTQELLIVPYCVVESGSTDACNFEDCIVYLMFRFRHHYEANFDAVVWQDPTPLASTAKALQDFKRQLNRSDVAYPDKDGSMRMEDSATCADITDECYSSRVLTYTSSYKEIDPTQYSARFLFRLNERYTLNSPLRVRLHSSLPHDAETLVDGVLVLSPPPTFNPLNHRWWIESVAGRLVLLVVSAATTFSFLTVTREVGALMAGQRRGEGALPHTLLYNGDISAGPLIFLQRAAKVAGGALQKSVAYVWANVQALACLAACCTLYPRWLNTRYRRAPADERVTVSERESTDLNTANLSGGDEEEDGPRPICRICRSSRQLDDLFAPCACNGSSQFVHRHCLERWREMTSNPDHRRVCAECKTPYTLVRVIVPQNPDLITSSPFIESAIRHYVARFVYLVMAVGFAGGGAYVLKALFFVVTLFDDGVDWSLNNGYHWFLTAYFLLALALNLSLMEPFVKDMRSAEAQLLFVLLSLLFIEVPLSYGTSALLSLIFNHHLTWEVSYGVGLFSAFILHFMETFSSFSTVLDSFSAEREVVAARAEQEVQPSV</sequence>
<feature type="transmembrane region" description="Helical" evidence="5">
    <location>
        <begin position="337"/>
        <end position="356"/>
    </location>
</feature>
<evidence type="ECO:0000256" key="5">
    <source>
        <dbReference type="SAM" id="Phobius"/>
    </source>
</evidence>
<keyword evidence="5" id="KW-0812">Transmembrane</keyword>
<dbReference type="CDD" id="cd16495">
    <property type="entry name" value="RING_CH-C4HC3_MARCH"/>
    <property type="match status" value="1"/>
</dbReference>
<dbReference type="Proteomes" id="UP000674318">
    <property type="component" value="Unassembled WGS sequence"/>
</dbReference>
<feature type="signal peptide" evidence="6">
    <location>
        <begin position="1"/>
        <end position="27"/>
    </location>
</feature>
<name>A0A836L733_9TRYP</name>
<dbReference type="GO" id="GO:0008270">
    <property type="term" value="F:zinc ion binding"/>
    <property type="evidence" value="ECO:0007669"/>
    <property type="project" value="UniProtKB-KW"/>
</dbReference>
<evidence type="ECO:0000256" key="4">
    <source>
        <dbReference type="SAM" id="MobiDB-lite"/>
    </source>
</evidence>
<keyword evidence="3" id="KW-0862">Zinc</keyword>
<dbReference type="InterPro" id="IPR011016">
    <property type="entry name" value="Znf_RING-CH"/>
</dbReference>
<evidence type="ECO:0000256" key="6">
    <source>
        <dbReference type="SAM" id="SignalP"/>
    </source>
</evidence>
<keyword evidence="5" id="KW-0472">Membrane</keyword>
<dbReference type="RefSeq" id="XP_067755989.1">
    <property type="nucleotide sequence ID" value="XM_067899199.1"/>
</dbReference>
<organism evidence="8 9">
    <name type="scientific">Porcisia hertigi</name>
    <dbReference type="NCBI Taxonomy" id="2761500"/>
    <lineage>
        <taxon>Eukaryota</taxon>
        <taxon>Discoba</taxon>
        <taxon>Euglenozoa</taxon>
        <taxon>Kinetoplastea</taxon>
        <taxon>Metakinetoplastina</taxon>
        <taxon>Trypanosomatida</taxon>
        <taxon>Trypanosomatidae</taxon>
        <taxon>Leishmaniinae</taxon>
        <taxon>Porcisia</taxon>
    </lineage>
</organism>
<feature type="transmembrane region" description="Helical" evidence="5">
    <location>
        <begin position="486"/>
        <end position="513"/>
    </location>
</feature>
<dbReference type="SMART" id="SM00744">
    <property type="entry name" value="RINGv"/>
    <property type="match status" value="1"/>
</dbReference>
<dbReference type="OrthoDB" id="264354at2759"/>